<dbReference type="Proteomes" id="UP000532010">
    <property type="component" value="Unassembled WGS sequence"/>
</dbReference>
<keyword evidence="3" id="KW-0786">Thiamine pyrophosphate</keyword>
<comment type="cofactor">
    <cofactor evidence="1">
        <name>thiamine diphosphate</name>
        <dbReference type="ChEBI" id="CHEBI:58937"/>
    </cofactor>
</comment>
<comment type="similarity">
    <text evidence="2">Belongs to the transketolase family.</text>
</comment>
<keyword evidence="5" id="KW-0808">Transferase</keyword>
<dbReference type="Pfam" id="PF02779">
    <property type="entry name" value="Transket_pyr"/>
    <property type="match status" value="1"/>
</dbReference>
<evidence type="ECO:0000256" key="1">
    <source>
        <dbReference type="ARBA" id="ARBA00001964"/>
    </source>
</evidence>
<gene>
    <name evidence="5" type="ORF">FHR70_004407</name>
</gene>
<name>A0A7W4VQD4_9HYPH</name>
<evidence type="ECO:0000256" key="3">
    <source>
        <dbReference type="ARBA" id="ARBA00023052"/>
    </source>
</evidence>
<evidence type="ECO:0000313" key="6">
    <source>
        <dbReference type="Proteomes" id="UP000532010"/>
    </source>
</evidence>
<reference evidence="5 6" key="1">
    <citation type="submission" date="2020-08" db="EMBL/GenBank/DDBJ databases">
        <title>The Agave Microbiome: Exploring the role of microbial communities in plant adaptations to desert environments.</title>
        <authorList>
            <person name="Partida-Martinez L.P."/>
        </authorList>
    </citation>
    <scope>NUCLEOTIDE SEQUENCE [LARGE SCALE GENOMIC DNA]</scope>
    <source>
        <strain evidence="5 6">AT3.9</strain>
    </source>
</reference>
<dbReference type="InterPro" id="IPR009014">
    <property type="entry name" value="Transketo_C/PFOR_II"/>
</dbReference>
<organism evidence="5 6">
    <name type="scientific">Microvirga lupini</name>
    <dbReference type="NCBI Taxonomy" id="420324"/>
    <lineage>
        <taxon>Bacteria</taxon>
        <taxon>Pseudomonadati</taxon>
        <taxon>Pseudomonadota</taxon>
        <taxon>Alphaproteobacteria</taxon>
        <taxon>Hyphomicrobiales</taxon>
        <taxon>Methylobacteriaceae</taxon>
        <taxon>Microvirga</taxon>
    </lineage>
</organism>
<keyword evidence="6" id="KW-1185">Reference proteome</keyword>
<dbReference type="GO" id="GO:0004802">
    <property type="term" value="F:transketolase activity"/>
    <property type="evidence" value="ECO:0007669"/>
    <property type="project" value="UniProtKB-EC"/>
</dbReference>
<dbReference type="SUPFAM" id="SSF52922">
    <property type="entry name" value="TK C-terminal domain-like"/>
    <property type="match status" value="1"/>
</dbReference>
<dbReference type="InterPro" id="IPR029061">
    <property type="entry name" value="THDP-binding"/>
</dbReference>
<sequence length="336" mass="36131">MQPKPDRSSLEVHDFNARSKTAAGAVKHYGEALLEAARRDPRIVCLTADLTLPTETDLFRDALPDRFHQVGIAEANMIGIAGGLARSGEIPFVHSFCVFATRRCYDQIAMQVAYPRANVKIVGVIPGLTTMLGVSHQAIDDIALMRALPNMTVIEPSTPEQVRAAVVAIAAHEGPVYLRLKRADGAEAPAEPASAFQIGRMRVLQQGRDGLIVACGMMVDIALRAASALGREGLSLTIVDMPTIKPLDPDLAELARGLPVIVTAENHSIIGGLGSAVAELLMERGVRAEFRRVGVRDTFAEGGSTPYLFQKYGLSEQSLIDAVKDAHARHTVEGRK</sequence>
<dbReference type="PANTHER" id="PTHR43825">
    <property type="entry name" value="PYRUVATE DEHYDROGENASE E1 COMPONENT"/>
    <property type="match status" value="1"/>
</dbReference>
<proteinExistence type="inferred from homology"/>
<dbReference type="EMBL" id="JACHWB010000009">
    <property type="protein sequence ID" value="MBB3021311.1"/>
    <property type="molecule type" value="Genomic_DNA"/>
</dbReference>
<dbReference type="RefSeq" id="WP_183454094.1">
    <property type="nucleotide sequence ID" value="NZ_JACHWB010000009.1"/>
</dbReference>
<feature type="domain" description="Transketolase-like pyrimidine-binding" evidence="4">
    <location>
        <begin position="23"/>
        <end position="188"/>
    </location>
</feature>
<evidence type="ECO:0000256" key="2">
    <source>
        <dbReference type="ARBA" id="ARBA00007131"/>
    </source>
</evidence>
<evidence type="ECO:0000313" key="5">
    <source>
        <dbReference type="EMBL" id="MBB3021311.1"/>
    </source>
</evidence>
<dbReference type="PANTHER" id="PTHR43825:SF1">
    <property type="entry name" value="TRANSKETOLASE-LIKE PYRIMIDINE-BINDING DOMAIN-CONTAINING PROTEIN"/>
    <property type="match status" value="1"/>
</dbReference>
<dbReference type="FunFam" id="3.40.50.970:FF:000129">
    <property type="entry name" value="Transketolase"/>
    <property type="match status" value="1"/>
</dbReference>
<dbReference type="CDD" id="cd07033">
    <property type="entry name" value="TPP_PYR_DXS_TK_like"/>
    <property type="match status" value="1"/>
</dbReference>
<protein>
    <submittedName>
        <fullName evidence="5">Transketolase</fullName>
        <ecNumber evidence="5">2.2.1.1</ecNumber>
    </submittedName>
</protein>
<dbReference type="InterPro" id="IPR051157">
    <property type="entry name" value="PDH/Transketolase"/>
</dbReference>
<dbReference type="InterPro" id="IPR033248">
    <property type="entry name" value="Transketolase_C"/>
</dbReference>
<accession>A0A7W4VQD4</accession>
<dbReference type="AlphaFoldDB" id="A0A7W4VQD4"/>
<dbReference type="InterPro" id="IPR005475">
    <property type="entry name" value="Transketolase-like_Pyr-bd"/>
</dbReference>
<dbReference type="Pfam" id="PF02780">
    <property type="entry name" value="Transketolase_C"/>
    <property type="match status" value="1"/>
</dbReference>
<dbReference type="Gene3D" id="3.40.50.970">
    <property type="match status" value="1"/>
</dbReference>
<evidence type="ECO:0000259" key="4">
    <source>
        <dbReference type="SMART" id="SM00861"/>
    </source>
</evidence>
<dbReference type="Gene3D" id="3.40.50.920">
    <property type="match status" value="1"/>
</dbReference>
<dbReference type="EC" id="2.2.1.1" evidence="5"/>
<comment type="caution">
    <text evidence="5">The sequence shown here is derived from an EMBL/GenBank/DDBJ whole genome shotgun (WGS) entry which is preliminary data.</text>
</comment>
<dbReference type="SUPFAM" id="SSF52518">
    <property type="entry name" value="Thiamin diphosphate-binding fold (THDP-binding)"/>
    <property type="match status" value="1"/>
</dbReference>
<dbReference type="SMART" id="SM00861">
    <property type="entry name" value="Transket_pyr"/>
    <property type="match status" value="1"/>
</dbReference>